<keyword evidence="1" id="KW-0863">Zinc-finger</keyword>
<name>A0A1Y1I7L9_KLENI</name>
<gene>
    <name evidence="4" type="ORF">KFL_003220020</name>
</gene>
<accession>A0A1Y1I7L9</accession>
<dbReference type="InterPro" id="IPR001841">
    <property type="entry name" value="Znf_RING"/>
</dbReference>
<dbReference type="PROSITE" id="PS50089">
    <property type="entry name" value="ZF_RING_2"/>
    <property type="match status" value="1"/>
</dbReference>
<dbReference type="InterPro" id="IPR013083">
    <property type="entry name" value="Znf_RING/FYVE/PHD"/>
</dbReference>
<feature type="coiled-coil region" evidence="2">
    <location>
        <begin position="53"/>
        <end position="119"/>
    </location>
</feature>
<keyword evidence="2" id="KW-0175">Coiled coil</keyword>
<sequence>MKAYVRTTNEERVKQKLLQGLDRLERAHRLELSTKTGMPATNGGERADNTNELQRLNQTIQSYRKYFEDLKQTTKSLKTEVQRQLTEKVKEVETLTSELRALRNNVQAWTEREDASRKEADEHSGCGICFEAWSKEVRRAAFDCGHATSCIDCSRDYLESEFARANNAKRPTFKCPLGCALKSKHLIELYL</sequence>
<dbReference type="EMBL" id="DF237271">
    <property type="protein sequence ID" value="GAQ86940.1"/>
    <property type="molecule type" value="Genomic_DNA"/>
</dbReference>
<organism evidence="4 5">
    <name type="scientific">Klebsormidium nitens</name>
    <name type="common">Green alga</name>
    <name type="synonym">Ulothrix nitens</name>
    <dbReference type="NCBI Taxonomy" id="105231"/>
    <lineage>
        <taxon>Eukaryota</taxon>
        <taxon>Viridiplantae</taxon>
        <taxon>Streptophyta</taxon>
        <taxon>Klebsormidiophyceae</taxon>
        <taxon>Klebsormidiales</taxon>
        <taxon>Klebsormidiaceae</taxon>
        <taxon>Klebsormidium</taxon>
    </lineage>
</organism>
<dbReference type="Gene3D" id="3.30.40.10">
    <property type="entry name" value="Zinc/RING finger domain, C3HC4 (zinc finger)"/>
    <property type="match status" value="1"/>
</dbReference>
<reference evidence="4 5" key="1">
    <citation type="journal article" date="2014" name="Nat. Commun.">
        <title>Klebsormidium flaccidum genome reveals primary factors for plant terrestrial adaptation.</title>
        <authorList>
            <person name="Hori K."/>
            <person name="Maruyama F."/>
            <person name="Fujisawa T."/>
            <person name="Togashi T."/>
            <person name="Yamamoto N."/>
            <person name="Seo M."/>
            <person name="Sato S."/>
            <person name="Yamada T."/>
            <person name="Mori H."/>
            <person name="Tajima N."/>
            <person name="Moriyama T."/>
            <person name="Ikeuchi M."/>
            <person name="Watanabe M."/>
            <person name="Wada H."/>
            <person name="Kobayashi K."/>
            <person name="Saito M."/>
            <person name="Masuda T."/>
            <person name="Sasaki-Sekimoto Y."/>
            <person name="Mashiguchi K."/>
            <person name="Awai K."/>
            <person name="Shimojima M."/>
            <person name="Masuda S."/>
            <person name="Iwai M."/>
            <person name="Nobusawa T."/>
            <person name="Narise T."/>
            <person name="Kondo S."/>
            <person name="Saito H."/>
            <person name="Sato R."/>
            <person name="Murakawa M."/>
            <person name="Ihara Y."/>
            <person name="Oshima-Yamada Y."/>
            <person name="Ohtaka K."/>
            <person name="Satoh M."/>
            <person name="Sonobe K."/>
            <person name="Ishii M."/>
            <person name="Ohtani R."/>
            <person name="Kanamori-Sato M."/>
            <person name="Honoki R."/>
            <person name="Miyazaki D."/>
            <person name="Mochizuki H."/>
            <person name="Umetsu J."/>
            <person name="Higashi K."/>
            <person name="Shibata D."/>
            <person name="Kamiya Y."/>
            <person name="Sato N."/>
            <person name="Nakamura Y."/>
            <person name="Tabata S."/>
            <person name="Ida S."/>
            <person name="Kurokawa K."/>
            <person name="Ohta H."/>
        </authorList>
    </citation>
    <scope>NUCLEOTIDE SEQUENCE [LARGE SCALE GENOMIC DNA]</scope>
    <source>
        <strain evidence="4 5">NIES-2285</strain>
    </source>
</reference>
<dbReference type="SUPFAM" id="SSF57850">
    <property type="entry name" value="RING/U-box"/>
    <property type="match status" value="1"/>
</dbReference>
<proteinExistence type="predicted"/>
<dbReference type="Proteomes" id="UP000054558">
    <property type="component" value="Unassembled WGS sequence"/>
</dbReference>
<protein>
    <recommendedName>
        <fullName evidence="3">RING-type domain-containing protein</fullName>
    </recommendedName>
</protein>
<evidence type="ECO:0000313" key="4">
    <source>
        <dbReference type="EMBL" id="GAQ86940.1"/>
    </source>
</evidence>
<feature type="domain" description="RING-type" evidence="3">
    <location>
        <begin position="126"/>
        <end position="177"/>
    </location>
</feature>
<evidence type="ECO:0000313" key="5">
    <source>
        <dbReference type="Proteomes" id="UP000054558"/>
    </source>
</evidence>
<keyword evidence="5" id="KW-1185">Reference proteome</keyword>
<evidence type="ECO:0000256" key="1">
    <source>
        <dbReference type="PROSITE-ProRule" id="PRU00175"/>
    </source>
</evidence>
<keyword evidence="1" id="KW-0862">Zinc</keyword>
<dbReference type="GO" id="GO:0008270">
    <property type="term" value="F:zinc ion binding"/>
    <property type="evidence" value="ECO:0007669"/>
    <property type="project" value="UniProtKB-KW"/>
</dbReference>
<dbReference type="AlphaFoldDB" id="A0A1Y1I7L9"/>
<keyword evidence="1" id="KW-0479">Metal-binding</keyword>
<evidence type="ECO:0000256" key="2">
    <source>
        <dbReference type="SAM" id="Coils"/>
    </source>
</evidence>
<evidence type="ECO:0000259" key="3">
    <source>
        <dbReference type="PROSITE" id="PS50089"/>
    </source>
</evidence>